<evidence type="ECO:0000313" key="3">
    <source>
        <dbReference type="EMBL" id="SBS75472.1"/>
    </source>
</evidence>
<dbReference type="EMBL" id="FLQS01000016">
    <property type="protein sequence ID" value="SBS75472.1"/>
    <property type="molecule type" value="Genomic_DNA"/>
</dbReference>
<name>A0A1Y5P9V2_9MYCO</name>
<dbReference type="PRINTS" id="PR00081">
    <property type="entry name" value="GDHRDH"/>
</dbReference>
<proteinExistence type="inferred from homology"/>
<evidence type="ECO:0000256" key="2">
    <source>
        <dbReference type="ARBA" id="ARBA00023002"/>
    </source>
</evidence>
<dbReference type="GO" id="GO:0016491">
    <property type="term" value="F:oxidoreductase activity"/>
    <property type="evidence" value="ECO:0007669"/>
    <property type="project" value="UniProtKB-KW"/>
</dbReference>
<dbReference type="InterPro" id="IPR036291">
    <property type="entry name" value="NAD(P)-bd_dom_sf"/>
</dbReference>
<evidence type="ECO:0000256" key="1">
    <source>
        <dbReference type="ARBA" id="ARBA00006484"/>
    </source>
</evidence>
<dbReference type="PANTHER" id="PTHR24320:SF283">
    <property type="entry name" value="RETINOL DEHYDROGENASE 11"/>
    <property type="match status" value="1"/>
</dbReference>
<organism evidence="3">
    <name type="scientific">uncultured Mycobacterium sp</name>
    <dbReference type="NCBI Taxonomy" id="171292"/>
    <lineage>
        <taxon>Bacteria</taxon>
        <taxon>Bacillati</taxon>
        <taxon>Actinomycetota</taxon>
        <taxon>Actinomycetes</taxon>
        <taxon>Mycobacteriales</taxon>
        <taxon>Mycobacteriaceae</taxon>
        <taxon>Mycobacterium</taxon>
        <taxon>environmental samples</taxon>
    </lineage>
</organism>
<dbReference type="Pfam" id="PF13561">
    <property type="entry name" value="adh_short_C2"/>
    <property type="match status" value="1"/>
</dbReference>
<accession>A0A1Y5P9V2</accession>
<gene>
    <name evidence="3" type="ORF">MHPYR_230042</name>
</gene>
<dbReference type="Gene3D" id="3.40.50.720">
    <property type="entry name" value="NAD(P)-binding Rossmann-like Domain"/>
    <property type="match status" value="1"/>
</dbReference>
<comment type="similarity">
    <text evidence="1">Belongs to the short-chain dehydrogenases/reductases (SDR) family.</text>
</comment>
<dbReference type="SUPFAM" id="SSF51735">
    <property type="entry name" value="NAD(P)-binding Rossmann-fold domains"/>
    <property type="match status" value="1"/>
</dbReference>
<protein>
    <submittedName>
        <fullName evidence="3">Short-chain dehydrogenase/reductase SDR</fullName>
    </submittedName>
</protein>
<reference evidence="3" key="1">
    <citation type="submission" date="2016-03" db="EMBL/GenBank/DDBJ databases">
        <authorList>
            <person name="Ploux O."/>
        </authorList>
    </citation>
    <scope>NUCLEOTIDE SEQUENCE</scope>
    <source>
        <strain evidence="3">UC10</strain>
    </source>
</reference>
<dbReference type="PANTHER" id="PTHR24320">
    <property type="entry name" value="RETINOL DEHYDROGENASE"/>
    <property type="match status" value="1"/>
</dbReference>
<keyword evidence="2" id="KW-0560">Oxidoreductase</keyword>
<sequence length="299" mass="31892">MTTPTTKTTADVLDGIDLTGRTVVITGASTGLGLQTARALQSAGAQIVAAVRDVDKTRAAIDCETVQLELGDLRSARAAAEAIAGRHDRIDVLINNAGVMAPPLTRTAQGYEMQLGTNHLGHFVLTTGLAETFGDGTRIVNLSSRGHQLGGIRWEDPNYDDESAYDKWQAYGQSKTANVLFTVEAERRWGPRGVHSFAVHPGVVYTDLARHMTRDDFSAGGTLANLEVTDVAHGAATTVWAATSAELDGLGGRYLENCRIADPFVEGTEGGYTAWAVDPAQAARLWDWSQQQAELILGG</sequence>
<dbReference type="AlphaFoldDB" id="A0A1Y5P9V2"/>
<dbReference type="InterPro" id="IPR002347">
    <property type="entry name" value="SDR_fam"/>
</dbReference>